<evidence type="ECO:0000313" key="2">
    <source>
        <dbReference type="Proteomes" id="UP000183974"/>
    </source>
</evidence>
<evidence type="ECO:0000313" key="1">
    <source>
        <dbReference type="EMBL" id="SHL67782.1"/>
    </source>
</evidence>
<organism evidence="1 2">
    <name type="scientific">Roseovarius pacificus</name>
    <dbReference type="NCBI Taxonomy" id="337701"/>
    <lineage>
        <taxon>Bacteria</taxon>
        <taxon>Pseudomonadati</taxon>
        <taxon>Pseudomonadota</taxon>
        <taxon>Alphaproteobacteria</taxon>
        <taxon>Rhodobacterales</taxon>
        <taxon>Roseobacteraceae</taxon>
        <taxon>Roseovarius</taxon>
    </lineage>
</organism>
<reference evidence="1 2" key="1">
    <citation type="submission" date="2016-11" db="EMBL/GenBank/DDBJ databases">
        <authorList>
            <person name="Jaros S."/>
            <person name="Januszkiewicz K."/>
            <person name="Wedrychowicz H."/>
        </authorList>
    </citation>
    <scope>NUCLEOTIDE SEQUENCE [LARGE SCALE GENOMIC DNA]</scope>
    <source>
        <strain evidence="1 2">DSM 29589</strain>
    </source>
</reference>
<name>A0A1M7CKP3_9RHOB</name>
<sequence>MLHSTKSASASETDSRLSLLDIVMQALEVTGRIPTTQPETGFSDAFTADRISDFYVEELNGGWVSTLRFRDIPEGLPDALGSPDIMPYRERRDAFLHGAGILCEIVTGSRELPFTIVGDHLIVAAYGA</sequence>
<gene>
    <name evidence="1" type="ORF">SAMN05444398_104278</name>
</gene>
<dbReference type="Proteomes" id="UP000183974">
    <property type="component" value="Unassembled WGS sequence"/>
</dbReference>
<dbReference type="EMBL" id="FRBR01000004">
    <property type="protein sequence ID" value="SHL67782.1"/>
    <property type="molecule type" value="Genomic_DNA"/>
</dbReference>
<dbReference type="AlphaFoldDB" id="A0A1M7CKP3"/>
<accession>A0A1M7CKP3</accession>
<protein>
    <submittedName>
        <fullName evidence="1">Uncharacterized protein</fullName>
    </submittedName>
</protein>
<keyword evidence="2" id="KW-1185">Reference proteome</keyword>
<proteinExistence type="predicted"/>